<dbReference type="EMBL" id="KM236240">
    <property type="protein sequence ID" value="AIX12232.1"/>
    <property type="molecule type" value="Genomic_DNA"/>
</dbReference>
<organism evidence="1 2">
    <name type="scientific">Citrobacter phage Moon</name>
    <dbReference type="NCBI Taxonomy" id="1540095"/>
    <lineage>
        <taxon>Viruses</taxon>
        <taxon>Duplodnaviria</taxon>
        <taxon>Heunggongvirae</taxon>
        <taxon>Uroviricota</taxon>
        <taxon>Caudoviricetes</taxon>
        <taxon>Pantevenvirales</taxon>
        <taxon>Straboviridae</taxon>
        <taxon>Tevenvirinae</taxon>
        <taxon>Moonvirus</taxon>
        <taxon>Moonvirus moon</taxon>
    </lineage>
</organism>
<dbReference type="Proteomes" id="UP000030323">
    <property type="component" value="Segment"/>
</dbReference>
<protein>
    <submittedName>
        <fullName evidence="1">Uncharacterized protein</fullName>
    </submittedName>
</protein>
<dbReference type="RefSeq" id="YP_009146694.1">
    <property type="nucleotide sequence ID" value="NC_027331.1"/>
</dbReference>
<dbReference type="GeneID" id="24721860"/>
<evidence type="ECO:0000313" key="1">
    <source>
        <dbReference type="EMBL" id="AIX12232.1"/>
    </source>
</evidence>
<sequence>MSLVKVRLLNDGGFNGFVDTKFPVVVMGQLEEDYGAVIIKSDELRRVGYDVDNYMINTVNSTRTFFLDAEAELI</sequence>
<evidence type="ECO:0000313" key="2">
    <source>
        <dbReference type="Proteomes" id="UP000030323"/>
    </source>
</evidence>
<reference evidence="1 2" key="1">
    <citation type="journal article" date="2015" name="Genome Announc.">
        <title>Complete Genome Sequence of Citrobacter freundii Myophage Moon.</title>
        <authorList>
            <person name="Edwards G.B."/>
            <person name="Luna A.J."/>
            <person name="Hernandez A.C."/>
            <person name="Kuty Everett G.F."/>
        </authorList>
    </citation>
    <scope>NUCLEOTIDE SEQUENCE [LARGE SCALE GENOMIC DNA]</scope>
</reference>
<name>A0A0A0YR55_9CAUD</name>
<accession>A0A0A0YR55</accession>
<keyword evidence="2" id="KW-1185">Reference proteome</keyword>
<proteinExistence type="predicted"/>
<dbReference type="KEGG" id="vg:24721860"/>
<gene>
    <name evidence="1" type="ORF">CPT_Moon261</name>
</gene>